<dbReference type="EMBL" id="DS113411">
    <property type="protein sequence ID" value="EAY06965.1"/>
    <property type="molecule type" value="Genomic_DNA"/>
</dbReference>
<evidence type="ECO:0000313" key="2">
    <source>
        <dbReference type="EMBL" id="EAY06965.1"/>
    </source>
</evidence>
<keyword evidence="1" id="KW-0472">Membrane</keyword>
<feature type="transmembrane region" description="Helical" evidence="1">
    <location>
        <begin position="73"/>
        <end position="92"/>
    </location>
</feature>
<proteinExistence type="predicted"/>
<accession>A2EK72</accession>
<dbReference type="OrthoDB" id="10520736at2759"/>
<dbReference type="Proteomes" id="UP000001542">
    <property type="component" value="Unassembled WGS sequence"/>
</dbReference>
<dbReference type="InParanoid" id="A2EK72"/>
<sequence>MQYLTLFFTCLVVVFSLAVQITSSAMVIHWSRADFVVVSQPISFVVVFSFGIGLSCVSFIMFILLMINSRSQVYLWIWISFNLSYLIIGIGLTSPKRLNSWIDVWNSQWTNTSHTQTFQYESNCCGWNDYLDRSITDCPFSYRSGCKTIVERWIRSRFDQIFATLIFDLAISMFPIIAILYFFYKLQLHPFWLSIRLPLVDALKMQS</sequence>
<evidence type="ECO:0000313" key="3">
    <source>
        <dbReference type="Proteomes" id="UP000001542"/>
    </source>
</evidence>
<dbReference type="SUPFAM" id="SSF48652">
    <property type="entry name" value="Tetraspanin"/>
    <property type="match status" value="1"/>
</dbReference>
<dbReference type="RefSeq" id="XP_001319188.1">
    <property type="nucleotide sequence ID" value="XM_001319153.1"/>
</dbReference>
<protein>
    <recommendedName>
        <fullName evidence="4">Tetraspanin family protein</fullName>
    </recommendedName>
</protein>
<feature type="transmembrane region" description="Helical" evidence="1">
    <location>
        <begin position="6"/>
        <end position="30"/>
    </location>
</feature>
<keyword evidence="3" id="KW-1185">Reference proteome</keyword>
<dbReference type="VEuPathDB" id="TrichDB:TVAGG3_0838490"/>
<name>A2EK72_TRIV3</name>
<evidence type="ECO:0008006" key="4">
    <source>
        <dbReference type="Google" id="ProtNLM"/>
    </source>
</evidence>
<dbReference type="InterPro" id="IPR008952">
    <property type="entry name" value="Tetraspanin_EC2_sf"/>
</dbReference>
<dbReference type="KEGG" id="tva:4764848"/>
<keyword evidence="1" id="KW-0812">Transmembrane</keyword>
<gene>
    <name evidence="2" type="ORF">TVAG_100050</name>
</gene>
<evidence type="ECO:0000256" key="1">
    <source>
        <dbReference type="SAM" id="Phobius"/>
    </source>
</evidence>
<dbReference type="AlphaFoldDB" id="A2EK72"/>
<feature type="transmembrane region" description="Helical" evidence="1">
    <location>
        <begin position="161"/>
        <end position="184"/>
    </location>
</feature>
<dbReference type="GO" id="GO:0016020">
    <property type="term" value="C:membrane"/>
    <property type="evidence" value="ECO:0007669"/>
    <property type="project" value="InterPro"/>
</dbReference>
<reference evidence="2" key="1">
    <citation type="submission" date="2006-10" db="EMBL/GenBank/DDBJ databases">
        <authorList>
            <person name="Amadeo P."/>
            <person name="Zhao Q."/>
            <person name="Wortman J."/>
            <person name="Fraser-Liggett C."/>
            <person name="Carlton J."/>
        </authorList>
    </citation>
    <scope>NUCLEOTIDE SEQUENCE</scope>
    <source>
        <strain evidence="2">G3</strain>
    </source>
</reference>
<feature type="transmembrane region" description="Helical" evidence="1">
    <location>
        <begin position="42"/>
        <end position="67"/>
    </location>
</feature>
<dbReference type="VEuPathDB" id="TrichDB:TVAG_100050"/>
<reference evidence="2" key="2">
    <citation type="journal article" date="2007" name="Science">
        <title>Draft genome sequence of the sexually transmitted pathogen Trichomonas vaginalis.</title>
        <authorList>
            <person name="Carlton J.M."/>
            <person name="Hirt R.P."/>
            <person name="Silva J.C."/>
            <person name="Delcher A.L."/>
            <person name="Schatz M."/>
            <person name="Zhao Q."/>
            <person name="Wortman J.R."/>
            <person name="Bidwell S.L."/>
            <person name="Alsmark U.C.M."/>
            <person name="Besteiro S."/>
            <person name="Sicheritz-Ponten T."/>
            <person name="Noel C.J."/>
            <person name="Dacks J.B."/>
            <person name="Foster P.G."/>
            <person name="Simillion C."/>
            <person name="Van de Peer Y."/>
            <person name="Miranda-Saavedra D."/>
            <person name="Barton G.J."/>
            <person name="Westrop G.D."/>
            <person name="Mueller S."/>
            <person name="Dessi D."/>
            <person name="Fiori P.L."/>
            <person name="Ren Q."/>
            <person name="Paulsen I."/>
            <person name="Zhang H."/>
            <person name="Bastida-Corcuera F.D."/>
            <person name="Simoes-Barbosa A."/>
            <person name="Brown M.T."/>
            <person name="Hayes R.D."/>
            <person name="Mukherjee M."/>
            <person name="Okumura C.Y."/>
            <person name="Schneider R."/>
            <person name="Smith A.J."/>
            <person name="Vanacova S."/>
            <person name="Villalvazo M."/>
            <person name="Haas B.J."/>
            <person name="Pertea M."/>
            <person name="Feldblyum T.V."/>
            <person name="Utterback T.R."/>
            <person name="Shu C.L."/>
            <person name="Osoegawa K."/>
            <person name="de Jong P.J."/>
            <person name="Hrdy I."/>
            <person name="Horvathova L."/>
            <person name="Zubacova Z."/>
            <person name="Dolezal P."/>
            <person name="Malik S.B."/>
            <person name="Logsdon J.M. Jr."/>
            <person name="Henze K."/>
            <person name="Gupta A."/>
            <person name="Wang C.C."/>
            <person name="Dunne R.L."/>
            <person name="Upcroft J.A."/>
            <person name="Upcroft P."/>
            <person name="White O."/>
            <person name="Salzberg S.L."/>
            <person name="Tang P."/>
            <person name="Chiu C.-H."/>
            <person name="Lee Y.-S."/>
            <person name="Embley T.M."/>
            <person name="Coombs G.H."/>
            <person name="Mottram J.C."/>
            <person name="Tachezy J."/>
            <person name="Fraser-Liggett C.M."/>
            <person name="Johnson P.J."/>
        </authorList>
    </citation>
    <scope>NUCLEOTIDE SEQUENCE [LARGE SCALE GENOMIC DNA]</scope>
    <source>
        <strain evidence="2">G3</strain>
    </source>
</reference>
<keyword evidence="1" id="KW-1133">Transmembrane helix</keyword>
<organism evidence="2 3">
    <name type="scientific">Trichomonas vaginalis (strain ATCC PRA-98 / G3)</name>
    <dbReference type="NCBI Taxonomy" id="412133"/>
    <lineage>
        <taxon>Eukaryota</taxon>
        <taxon>Metamonada</taxon>
        <taxon>Parabasalia</taxon>
        <taxon>Trichomonadida</taxon>
        <taxon>Trichomonadidae</taxon>
        <taxon>Trichomonas</taxon>
    </lineage>
</organism>